<dbReference type="PANTHER" id="PTHR23514">
    <property type="entry name" value="BYPASS OF STOP CODON PROTEIN 6"/>
    <property type="match status" value="1"/>
</dbReference>
<sequence length="397" mass="40788">MSTRSVAAGERRFERDALTWAVYLLLGYFGFLINVLGPLVPFLREKLGLTYAQASLHTSAFAVGLLVASVTADRLAARLGDRLLLWGGAVGMAVGAVLLAVAPTFLLSVLGTLVMGTLGSLTLVQVSAVLARRHGEGRGRAFAEANAISSLCGVLAPLAVGGAVAAGLGWPAVLWFAVAALVVLALAFGRVTFPGRSGGGARSRTPLPARYWRYWALLLLAVAVEFGVGFWGADFLRVVAGFPRAAAATGAGAFLLAMLVGRVVGGALVSVWPAPRVVALSLLTALLGFLLYWLPDFTVTRVLGLFVTGLGIANLYPALLSLAVGTAPGQEDVASARAALASGLAILLAPFALGAVADASSLFAAQIVVPALLMIAGAGLWWVGRQEKAGAVSPPRP</sequence>
<evidence type="ECO:0000313" key="9">
    <source>
        <dbReference type="EMBL" id="GBF03928.1"/>
    </source>
</evidence>
<feature type="transmembrane region" description="Helical" evidence="7">
    <location>
        <begin position="363"/>
        <end position="383"/>
    </location>
</feature>
<dbReference type="Pfam" id="PF07690">
    <property type="entry name" value="MFS_1"/>
    <property type="match status" value="1"/>
</dbReference>
<feature type="transmembrane region" description="Helical" evidence="7">
    <location>
        <begin position="301"/>
        <end position="324"/>
    </location>
</feature>
<accession>A0A2I9DDC9</accession>
<dbReference type="SUPFAM" id="SSF103473">
    <property type="entry name" value="MFS general substrate transporter"/>
    <property type="match status" value="1"/>
</dbReference>
<comment type="subcellular location">
    <subcellularLocation>
        <location evidence="1">Endomembrane system</location>
        <topology evidence="1">Multi-pass membrane protein</topology>
    </subcellularLocation>
</comment>
<evidence type="ECO:0000256" key="7">
    <source>
        <dbReference type="SAM" id="Phobius"/>
    </source>
</evidence>
<evidence type="ECO:0000256" key="4">
    <source>
        <dbReference type="ARBA" id="ARBA00022692"/>
    </source>
</evidence>
<evidence type="ECO:0000256" key="3">
    <source>
        <dbReference type="ARBA" id="ARBA00022448"/>
    </source>
</evidence>
<keyword evidence="5 7" id="KW-1133">Transmembrane helix</keyword>
<organism evidence="9 10">
    <name type="scientific">Deinococcus aerius</name>
    <dbReference type="NCBI Taxonomy" id="200253"/>
    <lineage>
        <taxon>Bacteria</taxon>
        <taxon>Thermotogati</taxon>
        <taxon>Deinococcota</taxon>
        <taxon>Deinococci</taxon>
        <taxon>Deinococcales</taxon>
        <taxon>Deinococcaceae</taxon>
        <taxon>Deinococcus</taxon>
    </lineage>
</organism>
<protein>
    <submittedName>
        <fullName evidence="9">Major facilitator superfamily MFS_1</fullName>
    </submittedName>
</protein>
<feature type="transmembrane region" description="Helical" evidence="7">
    <location>
        <begin position="277"/>
        <end position="295"/>
    </location>
</feature>
<dbReference type="InterPro" id="IPR011701">
    <property type="entry name" value="MFS"/>
</dbReference>
<keyword evidence="4 7" id="KW-0812">Transmembrane</keyword>
<dbReference type="InterPro" id="IPR036259">
    <property type="entry name" value="MFS_trans_sf"/>
</dbReference>
<keyword evidence="3" id="KW-0813">Transport</keyword>
<dbReference type="InterPro" id="IPR020846">
    <property type="entry name" value="MFS_dom"/>
</dbReference>
<dbReference type="AlphaFoldDB" id="A0A2I9DDC9"/>
<dbReference type="RefSeq" id="WP_165794016.1">
    <property type="nucleotide sequence ID" value="NZ_BFAG01000001.1"/>
</dbReference>
<reference evidence="10" key="1">
    <citation type="submission" date="2018-01" db="EMBL/GenBank/DDBJ databases">
        <title>Draft Genome Sequence of the Radioresistant Bacterium Deinococcus aerius TR0125, Isolated from the Higher Atmosphere above Japan.</title>
        <authorList>
            <person name="Satoh K."/>
            <person name="Arai H."/>
            <person name="Sanzen T."/>
            <person name="Kawaguchi Y."/>
            <person name="Hayashi H."/>
            <person name="Yokobori S."/>
            <person name="Yamagishi A."/>
            <person name="Oono Y."/>
            <person name="Narumi I."/>
        </authorList>
    </citation>
    <scope>NUCLEOTIDE SEQUENCE [LARGE SCALE GENOMIC DNA]</scope>
    <source>
        <strain evidence="10">TR0125</strain>
    </source>
</reference>
<feature type="transmembrane region" description="Helical" evidence="7">
    <location>
        <begin position="214"/>
        <end position="233"/>
    </location>
</feature>
<dbReference type="Gene3D" id="1.20.1250.20">
    <property type="entry name" value="MFS general substrate transporter like domains"/>
    <property type="match status" value="2"/>
</dbReference>
<dbReference type="GO" id="GO:0012505">
    <property type="term" value="C:endomembrane system"/>
    <property type="evidence" value="ECO:0007669"/>
    <property type="project" value="UniProtKB-SubCell"/>
</dbReference>
<feature type="transmembrane region" description="Helical" evidence="7">
    <location>
        <begin position="143"/>
        <end position="166"/>
    </location>
</feature>
<evidence type="ECO:0000256" key="6">
    <source>
        <dbReference type="ARBA" id="ARBA00023136"/>
    </source>
</evidence>
<feature type="transmembrane region" description="Helical" evidence="7">
    <location>
        <begin position="172"/>
        <end position="193"/>
    </location>
</feature>
<feature type="transmembrane region" description="Helical" evidence="7">
    <location>
        <begin position="245"/>
        <end position="265"/>
    </location>
</feature>
<feature type="transmembrane region" description="Helical" evidence="7">
    <location>
        <begin position="108"/>
        <end position="131"/>
    </location>
</feature>
<dbReference type="PANTHER" id="PTHR23514:SF3">
    <property type="entry name" value="BYPASS OF STOP CODON PROTEIN 6"/>
    <property type="match status" value="1"/>
</dbReference>
<evidence type="ECO:0000256" key="1">
    <source>
        <dbReference type="ARBA" id="ARBA00004127"/>
    </source>
</evidence>
<evidence type="ECO:0000256" key="5">
    <source>
        <dbReference type="ARBA" id="ARBA00022989"/>
    </source>
</evidence>
<feature type="transmembrane region" description="Helical" evidence="7">
    <location>
        <begin position="49"/>
        <end position="71"/>
    </location>
</feature>
<name>A0A2I9DDC9_9DEIO</name>
<dbReference type="InterPro" id="IPR051788">
    <property type="entry name" value="MFS_Transporter"/>
</dbReference>
<keyword evidence="6 7" id="KW-0472">Membrane</keyword>
<proteinExistence type="inferred from homology"/>
<feature type="transmembrane region" description="Helical" evidence="7">
    <location>
        <begin position="83"/>
        <end position="102"/>
    </location>
</feature>
<gene>
    <name evidence="9" type="ORF">DAERI_010100</name>
</gene>
<evidence type="ECO:0000256" key="2">
    <source>
        <dbReference type="ARBA" id="ARBA00008335"/>
    </source>
</evidence>
<comment type="similarity">
    <text evidence="2">Belongs to the major facilitator superfamily.</text>
</comment>
<feature type="transmembrane region" description="Helical" evidence="7">
    <location>
        <begin position="20"/>
        <end position="43"/>
    </location>
</feature>
<comment type="caution">
    <text evidence="9">The sequence shown here is derived from an EMBL/GenBank/DDBJ whole genome shotgun (WGS) entry which is preliminary data.</text>
</comment>
<evidence type="ECO:0000259" key="8">
    <source>
        <dbReference type="PROSITE" id="PS50850"/>
    </source>
</evidence>
<dbReference type="GO" id="GO:0022857">
    <property type="term" value="F:transmembrane transporter activity"/>
    <property type="evidence" value="ECO:0007669"/>
    <property type="project" value="InterPro"/>
</dbReference>
<dbReference type="GO" id="GO:0016020">
    <property type="term" value="C:membrane"/>
    <property type="evidence" value="ECO:0007669"/>
    <property type="project" value="TreeGrafter"/>
</dbReference>
<dbReference type="EMBL" id="BFAG01000001">
    <property type="protein sequence ID" value="GBF03928.1"/>
    <property type="molecule type" value="Genomic_DNA"/>
</dbReference>
<feature type="domain" description="Major facilitator superfamily (MFS) profile" evidence="8">
    <location>
        <begin position="18"/>
        <end position="388"/>
    </location>
</feature>
<dbReference type="Proteomes" id="UP000236569">
    <property type="component" value="Unassembled WGS sequence"/>
</dbReference>
<evidence type="ECO:0000313" key="10">
    <source>
        <dbReference type="Proteomes" id="UP000236569"/>
    </source>
</evidence>
<dbReference type="PROSITE" id="PS50850">
    <property type="entry name" value="MFS"/>
    <property type="match status" value="1"/>
</dbReference>
<feature type="transmembrane region" description="Helical" evidence="7">
    <location>
        <begin position="336"/>
        <end position="357"/>
    </location>
</feature>
<keyword evidence="10" id="KW-1185">Reference proteome</keyword>